<dbReference type="RefSeq" id="WP_176738308.1">
    <property type="nucleotide sequence ID" value="NZ_FMHW01000002.1"/>
</dbReference>
<gene>
    <name evidence="10" type="ORF">GA0074692_1061</name>
</gene>
<dbReference type="InterPro" id="IPR034202">
    <property type="entry name" value="Subtilisin_Carlsberg-like"/>
</dbReference>
<keyword evidence="11" id="KW-1185">Reference proteome</keyword>
<evidence type="ECO:0000256" key="7">
    <source>
        <dbReference type="PROSITE-ProRule" id="PRU01240"/>
    </source>
</evidence>
<dbReference type="GO" id="GO:0046872">
    <property type="term" value="F:metal ion binding"/>
    <property type="evidence" value="ECO:0007669"/>
    <property type="project" value="UniProtKB-KW"/>
</dbReference>
<feature type="active site" description="Charge relay system" evidence="6 7">
    <location>
        <position position="438"/>
    </location>
</feature>
<accession>A0A1C6RV71</accession>
<feature type="chain" id="PRO_5039668984" evidence="8">
    <location>
        <begin position="28"/>
        <end position="1253"/>
    </location>
</feature>
<dbReference type="SUPFAM" id="SSF52743">
    <property type="entry name" value="Subtilisin-like"/>
    <property type="match status" value="1"/>
</dbReference>
<dbReference type="Pfam" id="PF00082">
    <property type="entry name" value="Peptidase_S8"/>
    <property type="match status" value="1"/>
</dbReference>
<evidence type="ECO:0000313" key="10">
    <source>
        <dbReference type="EMBL" id="SCL21024.1"/>
    </source>
</evidence>
<dbReference type="CDD" id="cd07477">
    <property type="entry name" value="Peptidases_S8_Subtilisin_subset"/>
    <property type="match status" value="1"/>
</dbReference>
<dbReference type="PANTHER" id="PTHR43806:SF65">
    <property type="entry name" value="SERINE PROTEASE APRX"/>
    <property type="match status" value="1"/>
</dbReference>
<evidence type="ECO:0000313" key="11">
    <source>
        <dbReference type="Proteomes" id="UP000198959"/>
    </source>
</evidence>
<reference evidence="11" key="1">
    <citation type="submission" date="2016-06" db="EMBL/GenBank/DDBJ databases">
        <authorList>
            <person name="Varghese N."/>
            <person name="Submissions Spin"/>
        </authorList>
    </citation>
    <scope>NUCLEOTIDE SEQUENCE [LARGE SCALE GENOMIC DNA]</scope>
    <source>
        <strain evidence="11">DSM 43817</strain>
    </source>
</reference>
<dbReference type="EMBL" id="FMHW01000002">
    <property type="protein sequence ID" value="SCL21024.1"/>
    <property type="molecule type" value="Genomic_DNA"/>
</dbReference>
<feature type="signal peptide" evidence="8">
    <location>
        <begin position="1"/>
        <end position="27"/>
    </location>
</feature>
<keyword evidence="8" id="KW-0732">Signal</keyword>
<dbReference type="InterPro" id="IPR015500">
    <property type="entry name" value="Peptidase_S8_subtilisin-rel"/>
</dbReference>
<dbReference type="Gene3D" id="3.40.50.200">
    <property type="entry name" value="Peptidase S8/S53 domain"/>
    <property type="match status" value="1"/>
</dbReference>
<dbReference type="PROSITE" id="PS00138">
    <property type="entry name" value="SUBTILASE_SER"/>
    <property type="match status" value="1"/>
</dbReference>
<comment type="similarity">
    <text evidence="1 7">Belongs to the peptidase S8 family.</text>
</comment>
<feature type="active site" description="Charge relay system" evidence="6 7">
    <location>
        <position position="235"/>
    </location>
</feature>
<protein>
    <submittedName>
        <fullName evidence="10">Serine protease, subtilisin family</fullName>
    </submittedName>
</protein>
<evidence type="ECO:0000256" key="4">
    <source>
        <dbReference type="ARBA" id="ARBA00022801"/>
    </source>
</evidence>
<keyword evidence="2 7" id="KW-0645">Protease</keyword>
<evidence type="ECO:0000256" key="1">
    <source>
        <dbReference type="ARBA" id="ARBA00011073"/>
    </source>
</evidence>
<dbReference type="InterPro" id="IPR050131">
    <property type="entry name" value="Peptidase_S8_subtilisin-like"/>
</dbReference>
<name>A0A1C6RV71_9ACTN</name>
<keyword evidence="3" id="KW-0479">Metal-binding</keyword>
<dbReference type="Gene3D" id="3.50.30.30">
    <property type="match status" value="1"/>
</dbReference>
<proteinExistence type="inferred from homology"/>
<feature type="active site" description="Charge relay system" evidence="6 7">
    <location>
        <position position="269"/>
    </location>
</feature>
<evidence type="ECO:0000256" key="6">
    <source>
        <dbReference type="PIRSR" id="PIRSR615500-1"/>
    </source>
</evidence>
<keyword evidence="5 7" id="KW-0720">Serine protease</keyword>
<feature type="domain" description="Peptidase S8/S53" evidence="9">
    <location>
        <begin position="226"/>
        <end position="485"/>
    </location>
</feature>
<dbReference type="GO" id="GO:0006508">
    <property type="term" value="P:proteolysis"/>
    <property type="evidence" value="ECO:0007669"/>
    <property type="project" value="UniProtKB-KW"/>
</dbReference>
<evidence type="ECO:0000256" key="5">
    <source>
        <dbReference type="ARBA" id="ARBA00022825"/>
    </source>
</evidence>
<dbReference type="PROSITE" id="PS00137">
    <property type="entry name" value="SUBTILASE_HIS"/>
    <property type="match status" value="1"/>
</dbReference>
<evidence type="ECO:0000256" key="8">
    <source>
        <dbReference type="SAM" id="SignalP"/>
    </source>
</evidence>
<dbReference type="InterPro" id="IPR022398">
    <property type="entry name" value="Peptidase_S8_His-AS"/>
</dbReference>
<dbReference type="InterPro" id="IPR000209">
    <property type="entry name" value="Peptidase_S8/S53_dom"/>
</dbReference>
<dbReference type="STRING" id="145854.GA0074692_1061"/>
<evidence type="ECO:0000256" key="2">
    <source>
        <dbReference type="ARBA" id="ARBA00022670"/>
    </source>
</evidence>
<dbReference type="PROSITE" id="PS51892">
    <property type="entry name" value="SUBTILASE"/>
    <property type="match status" value="1"/>
</dbReference>
<dbReference type="PRINTS" id="PR00723">
    <property type="entry name" value="SUBTILISIN"/>
</dbReference>
<evidence type="ECO:0000259" key="9">
    <source>
        <dbReference type="Pfam" id="PF00082"/>
    </source>
</evidence>
<dbReference type="AlphaFoldDB" id="A0A1C6RV71"/>
<dbReference type="Proteomes" id="UP000198959">
    <property type="component" value="Unassembled WGS sequence"/>
</dbReference>
<dbReference type="InterPro" id="IPR023828">
    <property type="entry name" value="Peptidase_S8_Ser-AS"/>
</dbReference>
<dbReference type="GO" id="GO:0004252">
    <property type="term" value="F:serine-type endopeptidase activity"/>
    <property type="evidence" value="ECO:0007669"/>
    <property type="project" value="UniProtKB-UniRule"/>
</dbReference>
<keyword evidence="4 7" id="KW-0378">Hydrolase</keyword>
<evidence type="ECO:0000256" key="3">
    <source>
        <dbReference type="ARBA" id="ARBA00022723"/>
    </source>
</evidence>
<organism evidence="10 11">
    <name type="scientific">Micromonospora pallida</name>
    <dbReference type="NCBI Taxonomy" id="145854"/>
    <lineage>
        <taxon>Bacteria</taxon>
        <taxon>Bacillati</taxon>
        <taxon>Actinomycetota</taxon>
        <taxon>Actinomycetes</taxon>
        <taxon>Micromonosporales</taxon>
        <taxon>Micromonosporaceae</taxon>
        <taxon>Micromonospora</taxon>
    </lineage>
</organism>
<dbReference type="PANTHER" id="PTHR43806">
    <property type="entry name" value="PEPTIDASE S8"/>
    <property type="match status" value="1"/>
</dbReference>
<dbReference type="InterPro" id="IPR036852">
    <property type="entry name" value="Peptidase_S8/S53_dom_sf"/>
</dbReference>
<sequence>MSTHHRWARFGRAVGVVALTVSVAAAAAPAAAAPPQRPIVGSASGTATPAGTPVTLITGDLAVHSVDAAGRPSASLVPGPNADPDGYITRVFRGDVYVVPARAVPMISEGALDEQLFNVSALVRQGYDDRSAAALPLLATYGGAVTRTRQAPQAPQGATVEATLPVADAVALSADKEQAAEFWRDLTDGDGPRIAKLWLDERVSVTMAESAAQIHAPQAWAAGFDGTGATVAVLDSGYDGKHPDLAGQVAGAKNFTTDSGGADVDLNGHGTHVASTVAGTGVASDGVEKGVAPGAKLLIGKVLNRYGQGQESWIINGMQWAVDHKADVISMSLGGSVGTDCTDPIGVAAQALAQQSTSLFVVAAGNAGPTLQTISAPACAKDVLTVGAVDSAGQAARFTSRGPVVGTHTVKPEIAAPGVEILAAESGTGRYTRMSGTSMATPHVAAVAALLKQKHPGWTAQQRKAALISAATPSTTGRVHEVGAGVVDALRPLTAAVVGPGVVDAGSYAWPHLHQPKTTTTVTLTNTGDKAVAFDLAIAGATAENGAPLPKRTFAAGIGTVTVPAHGTAEVPVVLDPAVKLRAAEYGAIGARLVATAADGSTVVTAIAAYLEPHAVTVKLKLIDRRGEVPAAPSFVDVVDADRLTALRFTSFTTEPTLRLREGRYSINALIASRDAGTTEANGLVHSVTFMGDPELVVNNDDVDRTITYDARTAVRQKITAERPTEAQSVALEYGRWWDAAYISGGYTGGKSVDEVYVGRTTPVTDGGFQLGSYYRLYAPELVLRTTGGIALDPVYIGPSRLQAGVPTRFDGSGTAELVDAGAGSQAELVTAAGKIALVHSTDVARVLTAAAAADVKAVLFARDEPGRWSAFAASTIPGLTVTTTEESALRAALAAGPVTLAWDAVVTSPYVYNVAFADERMTQPDVPLQVREKNLARVDERIHSTRTNRVIVDGIQFFPANYPSTVSLVSDTFAVPVERASFVTAGVQTQRLMSGASGRSETMFAAPRTAEAGSVRSEDWYRGPMRSTGTRRADLSAERIAERQEGQIGASMLVWGDSDPDHYGFGGFGDVGNAELFADGVSLGRSAWPQGIWDVPDDDAAYRLRVTTMRFNPGQPNHPNWSLFYSTETEFRFRSQRPSDNGLYALPILVPSYDIAVDTRNLTPATAGFEIGFGGAGQRDYDAGQITAAQAWVSFDDGTTWQEVTVTRRGAGFVTTVDQSAGAGKNVSLRVDLRDEHGNGVRQTIIRAYGVR</sequence>